<evidence type="ECO:0008006" key="3">
    <source>
        <dbReference type="Google" id="ProtNLM"/>
    </source>
</evidence>
<dbReference type="EMBL" id="SRHE01000033">
    <property type="protein sequence ID" value="TWW12184.1"/>
    <property type="molecule type" value="Genomic_DNA"/>
</dbReference>
<name>A0A5C6MGW3_9PLAN</name>
<evidence type="ECO:0000313" key="1">
    <source>
        <dbReference type="EMBL" id="TWW12184.1"/>
    </source>
</evidence>
<accession>A0A5C6MGW3</accession>
<evidence type="ECO:0000313" key="2">
    <source>
        <dbReference type="Proteomes" id="UP000321083"/>
    </source>
</evidence>
<proteinExistence type="predicted"/>
<dbReference type="InterPro" id="IPR050952">
    <property type="entry name" value="TRIM-NHL_E3_ligases"/>
</dbReference>
<dbReference type="PANTHER" id="PTHR24104">
    <property type="entry name" value="E3 UBIQUITIN-PROTEIN LIGASE NHLRC1-RELATED"/>
    <property type="match status" value="1"/>
</dbReference>
<dbReference type="AlphaFoldDB" id="A0A5C6MGW3"/>
<dbReference type="PANTHER" id="PTHR24104:SF25">
    <property type="entry name" value="PROTEIN LIN-41"/>
    <property type="match status" value="1"/>
</dbReference>
<comment type="caution">
    <text evidence="1">The sequence shown here is derived from an EMBL/GenBank/DDBJ whole genome shotgun (WGS) entry which is preliminary data.</text>
</comment>
<dbReference type="SUPFAM" id="SSF101898">
    <property type="entry name" value="NHL repeat"/>
    <property type="match status" value="1"/>
</dbReference>
<dbReference type="GO" id="GO:0061630">
    <property type="term" value="F:ubiquitin protein ligase activity"/>
    <property type="evidence" value="ECO:0007669"/>
    <property type="project" value="TreeGrafter"/>
</dbReference>
<dbReference type="Proteomes" id="UP000321083">
    <property type="component" value="Unassembled WGS sequence"/>
</dbReference>
<dbReference type="GO" id="GO:0043161">
    <property type="term" value="P:proteasome-mediated ubiquitin-dependent protein catabolic process"/>
    <property type="evidence" value="ECO:0007669"/>
    <property type="project" value="TreeGrafter"/>
</dbReference>
<dbReference type="GO" id="GO:0000209">
    <property type="term" value="P:protein polyubiquitination"/>
    <property type="evidence" value="ECO:0007669"/>
    <property type="project" value="TreeGrafter"/>
</dbReference>
<reference evidence="1 2" key="1">
    <citation type="submission" date="2019-08" db="EMBL/GenBank/DDBJ databases">
        <title>100 year-old enigma solved: identification of Planctomyces bekefii, the type genus and species of the phylum Planctomycetes.</title>
        <authorList>
            <person name="Svetlana D.N."/>
            <person name="Overmann J."/>
        </authorList>
    </citation>
    <scope>NUCLEOTIDE SEQUENCE [LARGE SCALE GENOMIC DNA]</scope>
    <source>
        <strain evidence="1">Phe10_nw2017</strain>
    </source>
</reference>
<dbReference type="InterPro" id="IPR011042">
    <property type="entry name" value="6-blade_b-propeller_TolB-like"/>
</dbReference>
<protein>
    <recommendedName>
        <fullName evidence="3">SMP-30/Gluconolactonase/LRE-like region domain-containing protein</fullName>
    </recommendedName>
</protein>
<keyword evidence="2" id="KW-1185">Reference proteome</keyword>
<dbReference type="GO" id="GO:0008270">
    <property type="term" value="F:zinc ion binding"/>
    <property type="evidence" value="ECO:0007669"/>
    <property type="project" value="UniProtKB-KW"/>
</dbReference>
<sequence length="348" mass="37540">MGLRELLQNTEALAVWLLVKQPRRFTAFFPGYGVFPVLNVATVLTPPSRHARMDAAVCSDGLARRACVALLTLLLAVPAAAQEAAPAATEFQYPLAVAARADGVVFVADRNLPGIWKVENGQKSIFFQASKKFRTPLNAVRCLAFDHQGKLLVGDSATREVYRFDDAGTPQPLTKGWIGIPMAIAVAADGTIYSADLELHRIWKMPAEGSEKPVEFAVINSPRGLALDPDGTLWVLSTSSKDGQIQKVNADGKVEAVIKDHPFNLPHNLVRLADGTMYVTDNYEHCVWKVTAGAVPEKFVAGTPLDRPVGLCVAGDRLLVADPHIRTIFAIGMDKAVSVLISSPVPAK</sequence>
<organism evidence="1 2">
    <name type="scientific">Planctomyces bekefii</name>
    <dbReference type="NCBI Taxonomy" id="1653850"/>
    <lineage>
        <taxon>Bacteria</taxon>
        <taxon>Pseudomonadati</taxon>
        <taxon>Planctomycetota</taxon>
        <taxon>Planctomycetia</taxon>
        <taxon>Planctomycetales</taxon>
        <taxon>Planctomycetaceae</taxon>
        <taxon>Planctomyces</taxon>
    </lineage>
</organism>
<dbReference type="Gene3D" id="2.120.10.30">
    <property type="entry name" value="TolB, C-terminal domain"/>
    <property type="match status" value="1"/>
</dbReference>
<gene>
    <name evidence="1" type="ORF">E3A20_03190</name>
</gene>
<dbReference type="CDD" id="cd05819">
    <property type="entry name" value="NHL"/>
    <property type="match status" value="1"/>
</dbReference>
<reference evidence="1 2" key="2">
    <citation type="submission" date="2019-08" db="EMBL/GenBank/DDBJ databases">
        <authorList>
            <person name="Henke P."/>
        </authorList>
    </citation>
    <scope>NUCLEOTIDE SEQUENCE [LARGE SCALE GENOMIC DNA]</scope>
    <source>
        <strain evidence="1">Phe10_nw2017</strain>
    </source>
</reference>